<accession>A0A238LDR7</accession>
<dbReference type="AlphaFoldDB" id="A0A238LDR7"/>
<dbReference type="PANTHER" id="PTHR30204">
    <property type="entry name" value="REDOX-CYCLING DRUG-SENSING TRANSCRIPTIONAL ACTIVATOR SOXR"/>
    <property type="match status" value="1"/>
</dbReference>
<reference evidence="4" key="1">
    <citation type="submission" date="2017-05" db="EMBL/GenBank/DDBJ databases">
        <authorList>
            <person name="Rodrigo-Torres L."/>
            <person name="Arahal R. D."/>
            <person name="Lucena T."/>
        </authorList>
    </citation>
    <scope>NUCLEOTIDE SEQUENCE [LARGE SCALE GENOMIC DNA]</scope>
    <source>
        <strain evidence="4">CECT 8899</strain>
    </source>
</reference>
<dbReference type="SMART" id="SM00422">
    <property type="entry name" value="HTH_MERR"/>
    <property type="match status" value="1"/>
</dbReference>
<dbReference type="PANTHER" id="PTHR30204:SF93">
    <property type="entry name" value="HTH MERR-TYPE DOMAIN-CONTAINING PROTEIN"/>
    <property type="match status" value="1"/>
</dbReference>
<feature type="domain" description="HTH merR-type" evidence="2">
    <location>
        <begin position="13"/>
        <end position="74"/>
    </location>
</feature>
<evidence type="ECO:0000313" key="3">
    <source>
        <dbReference type="EMBL" id="SMY07761.1"/>
    </source>
</evidence>
<dbReference type="InterPro" id="IPR047057">
    <property type="entry name" value="MerR_fam"/>
</dbReference>
<dbReference type="Gene3D" id="1.10.1660.10">
    <property type="match status" value="1"/>
</dbReference>
<evidence type="ECO:0000256" key="1">
    <source>
        <dbReference type="ARBA" id="ARBA00023125"/>
    </source>
</evidence>
<protein>
    <submittedName>
        <fullName evidence="3">HTH-type transcriptional activator mta</fullName>
    </submittedName>
</protein>
<dbReference type="OrthoDB" id="7817988at2"/>
<dbReference type="GO" id="GO:0003677">
    <property type="term" value="F:DNA binding"/>
    <property type="evidence" value="ECO:0007669"/>
    <property type="project" value="UniProtKB-KW"/>
</dbReference>
<evidence type="ECO:0000313" key="4">
    <source>
        <dbReference type="Proteomes" id="UP000201613"/>
    </source>
</evidence>
<dbReference type="GO" id="GO:0003700">
    <property type="term" value="F:DNA-binding transcription factor activity"/>
    <property type="evidence" value="ECO:0007669"/>
    <property type="project" value="InterPro"/>
</dbReference>
<dbReference type="InterPro" id="IPR009061">
    <property type="entry name" value="DNA-bd_dom_put_sf"/>
</dbReference>
<name>A0A238LDR7_9RHOB</name>
<dbReference type="InterPro" id="IPR000551">
    <property type="entry name" value="MerR-type_HTH_dom"/>
</dbReference>
<dbReference type="CDD" id="cd01106">
    <property type="entry name" value="HTH_TipAL-Mta"/>
    <property type="match status" value="1"/>
</dbReference>
<organism evidence="3 4">
    <name type="scientific">Flavimaricola marinus</name>
    <dbReference type="NCBI Taxonomy" id="1819565"/>
    <lineage>
        <taxon>Bacteria</taxon>
        <taxon>Pseudomonadati</taxon>
        <taxon>Pseudomonadota</taxon>
        <taxon>Alphaproteobacteria</taxon>
        <taxon>Rhodobacterales</taxon>
        <taxon>Paracoccaceae</taxon>
        <taxon>Flavimaricola</taxon>
    </lineage>
</organism>
<gene>
    <name evidence="3" type="primary">mta</name>
    <name evidence="3" type="ORF">LOM8899_01901</name>
</gene>
<dbReference type="PROSITE" id="PS50937">
    <property type="entry name" value="HTH_MERR_2"/>
    <property type="match status" value="1"/>
</dbReference>
<dbReference type="RefSeq" id="WP_093992269.1">
    <property type="nucleotide sequence ID" value="NZ_FXZK01000003.1"/>
</dbReference>
<keyword evidence="1" id="KW-0238">DNA-binding</keyword>
<dbReference type="SUPFAM" id="SSF46955">
    <property type="entry name" value="Putative DNA-binding domain"/>
    <property type="match status" value="1"/>
</dbReference>
<keyword evidence="4" id="KW-1185">Reference proteome</keyword>
<dbReference type="Pfam" id="PF13411">
    <property type="entry name" value="MerR_1"/>
    <property type="match status" value="1"/>
</dbReference>
<dbReference type="EMBL" id="FXZK01000003">
    <property type="protein sequence ID" value="SMY07761.1"/>
    <property type="molecule type" value="Genomic_DNA"/>
</dbReference>
<sequence>MTTDQHLTAADCAREIGLTTRALRVYEERGLLTPQRTAKGWRVYGPAEIERLNQILTLRSMGLSLSQIGEALAPGGADFATLLQMQEQHLTDKRRDIDAALARIAALRPALTEGHALPIGDLIALAKETQALDTQTDDIAWKRYEQARPRTAIDMPAEALGTLPGAYRLFDDSFCEIKAEDGKLFIRVNAQPQVEMFAEAPDAYFLKLVPAQITIQRSGGDVTGLTIHQNGQEISATRTTAKELAEAEVALADRKSARQPLAESEPALRRLIDEHLSGQIDYARITPALAELMRPQEGMARQELVKAGALQEARFLGVDDNGFDVFELRFENTRQNWGIAHDNVGRVDGLFMRPAL</sequence>
<proteinExistence type="predicted"/>
<dbReference type="Proteomes" id="UP000201613">
    <property type="component" value="Unassembled WGS sequence"/>
</dbReference>
<evidence type="ECO:0000259" key="2">
    <source>
        <dbReference type="PROSITE" id="PS50937"/>
    </source>
</evidence>